<organism evidence="1 2">
    <name type="scientific">Parvularcula bermudensis (strain ATCC BAA-594 / HTCC2503 / KCTC 12087)</name>
    <dbReference type="NCBI Taxonomy" id="314260"/>
    <lineage>
        <taxon>Bacteria</taxon>
        <taxon>Pseudomonadati</taxon>
        <taxon>Pseudomonadota</taxon>
        <taxon>Alphaproteobacteria</taxon>
        <taxon>Parvularculales</taxon>
        <taxon>Parvularculaceae</taxon>
        <taxon>Parvularcula</taxon>
    </lineage>
</organism>
<name>E0TBL0_PARBH</name>
<dbReference type="RefSeq" id="WP_013299359.1">
    <property type="nucleotide sequence ID" value="NC_014414.1"/>
</dbReference>
<dbReference type="Proteomes" id="UP000001302">
    <property type="component" value="Chromosome"/>
</dbReference>
<dbReference type="Pfam" id="PF05019">
    <property type="entry name" value="Coq4"/>
    <property type="match status" value="1"/>
</dbReference>
<dbReference type="InterPro" id="IPR007715">
    <property type="entry name" value="Coq4"/>
</dbReference>
<evidence type="ECO:0008006" key="3">
    <source>
        <dbReference type="Google" id="ProtNLM"/>
    </source>
</evidence>
<dbReference type="PANTHER" id="PTHR12922">
    <property type="entry name" value="UBIQUINONE BIOSYNTHESIS PROTEIN"/>
    <property type="match status" value="1"/>
</dbReference>
<dbReference type="GO" id="GO:0006744">
    <property type="term" value="P:ubiquinone biosynthetic process"/>
    <property type="evidence" value="ECO:0007669"/>
    <property type="project" value="InterPro"/>
</dbReference>
<dbReference type="AlphaFoldDB" id="E0TBL0"/>
<protein>
    <recommendedName>
        <fullName evidence="3">Ubiquinone biosynthesis protein COQ4</fullName>
    </recommendedName>
</protein>
<dbReference type="STRING" id="314260.PB2503_01532"/>
<dbReference type="KEGG" id="pbr:PB2503_01532"/>
<gene>
    <name evidence="1" type="ordered locus">PB2503_01532</name>
</gene>
<dbReference type="OrthoDB" id="9775927at2"/>
<proteinExistence type="predicted"/>
<sequence length="274" mass="30923">MVYNGPYEVFTEKRRPVDAAISAFRLVYNKEDTSKVFRVIAALDGPALEMGFKRFASTPYGQHLLAERTCLRETLMRHDWLASLPEGSLGRAYYDFMAAEGLTADGFQEEMNRTGETFEAAGPERRYFLYRMRHAHDLIHVLTGYGRDAIGELSILQFTANLGANKMPKGKLHNAGVKLIVLTGWLKARRMYARFSMDRCLAEAKELGANAKSLFLAPWEDLLPQPLEAVRATYRIGRPDFYLSMKSALADFDVMRRAQLAAKAHKKTQTAEAA</sequence>
<dbReference type="PANTHER" id="PTHR12922:SF7">
    <property type="entry name" value="UBIQUINONE BIOSYNTHESIS PROTEIN COQ4 HOMOLOG, MITOCHONDRIAL"/>
    <property type="match status" value="1"/>
</dbReference>
<dbReference type="HOGENOM" id="CLU_080698_1_0_5"/>
<evidence type="ECO:0000313" key="2">
    <source>
        <dbReference type="Proteomes" id="UP000001302"/>
    </source>
</evidence>
<accession>E0TBL0</accession>
<dbReference type="EMBL" id="CP002156">
    <property type="protein sequence ID" value="ADM08385.1"/>
    <property type="molecule type" value="Genomic_DNA"/>
</dbReference>
<reference evidence="1 2" key="2">
    <citation type="journal article" date="2011" name="J. Bacteriol.">
        <title>Complete genome sequence of strain HTCC2503T of Parvularcula bermudensis, the type species of the order "Parvularculales" in the class Alphaproteobacteria.</title>
        <authorList>
            <person name="Oh H.M."/>
            <person name="Kang I."/>
            <person name="Vergin K.L."/>
            <person name="Kang D."/>
            <person name="Rhee K.H."/>
            <person name="Giovannoni S.J."/>
            <person name="Cho J.C."/>
        </authorList>
    </citation>
    <scope>NUCLEOTIDE SEQUENCE [LARGE SCALE GENOMIC DNA]</scope>
    <source>
        <strain evidence="2">ATCC BAA-594 / HTCC2503 / KCTC 12087</strain>
    </source>
</reference>
<evidence type="ECO:0000313" key="1">
    <source>
        <dbReference type="EMBL" id="ADM08385.1"/>
    </source>
</evidence>
<keyword evidence="2" id="KW-1185">Reference proteome</keyword>
<reference evidence="2" key="1">
    <citation type="submission" date="2010-08" db="EMBL/GenBank/DDBJ databases">
        <title>Genome sequence of Parvularcula bermudensis HTCC2503.</title>
        <authorList>
            <person name="Kang D.-M."/>
            <person name="Oh H.-M."/>
            <person name="Cho J.-C."/>
        </authorList>
    </citation>
    <scope>NUCLEOTIDE SEQUENCE [LARGE SCALE GENOMIC DNA]</scope>
    <source>
        <strain evidence="2">ATCC BAA-594 / HTCC2503 / KCTC 12087</strain>
    </source>
</reference>
<dbReference type="eggNOG" id="COG5031">
    <property type="taxonomic scope" value="Bacteria"/>
</dbReference>